<dbReference type="PANTHER" id="PTHR12307:SF36">
    <property type="entry name" value="GLYCOGEN-BINDING SUBUNIT 76A"/>
    <property type="match status" value="1"/>
</dbReference>
<evidence type="ECO:0000256" key="1">
    <source>
        <dbReference type="SAM" id="MobiDB-lite"/>
    </source>
</evidence>
<dbReference type="OrthoDB" id="1881at2759"/>
<dbReference type="PANTHER" id="PTHR12307">
    <property type="entry name" value="PROTEIN PHOSPHATASE 1 REGULATORY SUBUNIT"/>
    <property type="match status" value="1"/>
</dbReference>
<dbReference type="EMBL" id="BDGX01000037">
    <property type="protein sequence ID" value="GAV54218.1"/>
    <property type="molecule type" value="Genomic_DNA"/>
</dbReference>
<dbReference type="GO" id="GO:0008157">
    <property type="term" value="F:protein phosphatase 1 binding"/>
    <property type="evidence" value="ECO:0007669"/>
    <property type="project" value="TreeGrafter"/>
</dbReference>
<dbReference type="GO" id="GO:0005979">
    <property type="term" value="P:regulation of glycogen biosynthetic process"/>
    <property type="evidence" value="ECO:0007669"/>
    <property type="project" value="TreeGrafter"/>
</dbReference>
<feature type="compositionally biased region" description="Basic and acidic residues" evidence="1">
    <location>
        <begin position="10"/>
        <end position="29"/>
    </location>
</feature>
<name>A0A1Q3AEU0_ZYGRO</name>
<dbReference type="GO" id="GO:0000164">
    <property type="term" value="C:protein phosphatase type 1 complex"/>
    <property type="evidence" value="ECO:0007669"/>
    <property type="project" value="TreeGrafter"/>
</dbReference>
<dbReference type="Proteomes" id="UP000187013">
    <property type="component" value="Unassembled WGS sequence"/>
</dbReference>
<sequence>MYVKYQSGNKENDGLGPLEDKKGEEHHTADQANASGLSSRRVNAPAVGPLSSLDLLRKPAQGIPSPNLYTDEEIAKNTDLNKNLGGSASTSAVTSKCSSLNPSLIPLDINFGQDAPLPIYKKDGGLVKSSLKNRSKSLPASPYVGDVPQRPPLQRSKSVHFDQRTPIKYFELDESPLASVSREGEVEEISFQHKGVGLLQEEEPPKPQEPPKPLRKSKRFDALNKGKHIPKIQGLYPLNFPVISSRDPKVLQLNVFLSLSRDKQVFLQDLALHVFKRGASVEGRVMVKDLSYHKRVAVRYTWDQWHTVQEVECIYVCSGERFLPGTNTDMFSFMLEKPDKCTRLHLCVQYVARSEGCRQEFWDNNENQNYQLDVRTDCFRDPFA</sequence>
<feature type="region of interest" description="Disordered" evidence="1">
    <location>
        <begin position="133"/>
        <end position="159"/>
    </location>
</feature>
<evidence type="ECO:0000313" key="3">
    <source>
        <dbReference type="EMBL" id="GAV54218.1"/>
    </source>
</evidence>
<dbReference type="InterPro" id="IPR038175">
    <property type="entry name" value="CBM21_dom_sf"/>
</dbReference>
<accession>A0A1Q3AEU0</accession>
<dbReference type="AlphaFoldDB" id="A0A1Q3AEU0"/>
<dbReference type="GO" id="GO:2001069">
    <property type="term" value="F:glycogen binding"/>
    <property type="evidence" value="ECO:0007669"/>
    <property type="project" value="TreeGrafter"/>
</dbReference>
<proteinExistence type="predicted"/>
<dbReference type="Pfam" id="PF03370">
    <property type="entry name" value="CBM_21"/>
    <property type="match status" value="1"/>
</dbReference>
<feature type="region of interest" description="Disordered" evidence="1">
    <location>
        <begin position="196"/>
        <end position="218"/>
    </location>
</feature>
<dbReference type="Gene3D" id="2.60.40.2440">
    <property type="entry name" value="Carbohydrate binding type-21 domain"/>
    <property type="match status" value="1"/>
</dbReference>
<feature type="domain" description="CBM21" evidence="2">
    <location>
        <begin position="257"/>
        <end position="373"/>
    </location>
</feature>
<protein>
    <recommendedName>
        <fullName evidence="2">CBM21 domain-containing protein</fullName>
    </recommendedName>
</protein>
<feature type="region of interest" description="Disordered" evidence="1">
    <location>
        <begin position="1"/>
        <end position="45"/>
    </location>
</feature>
<dbReference type="PROSITE" id="PS51159">
    <property type="entry name" value="CBM21"/>
    <property type="match status" value="1"/>
</dbReference>
<dbReference type="InterPro" id="IPR005036">
    <property type="entry name" value="CBM21_dom"/>
</dbReference>
<organism evidence="3 4">
    <name type="scientific">Zygosaccharomyces rouxii</name>
    <dbReference type="NCBI Taxonomy" id="4956"/>
    <lineage>
        <taxon>Eukaryota</taxon>
        <taxon>Fungi</taxon>
        <taxon>Dikarya</taxon>
        <taxon>Ascomycota</taxon>
        <taxon>Saccharomycotina</taxon>
        <taxon>Saccharomycetes</taxon>
        <taxon>Saccharomycetales</taxon>
        <taxon>Saccharomycetaceae</taxon>
        <taxon>Zygosaccharomyces</taxon>
    </lineage>
</organism>
<evidence type="ECO:0000259" key="2">
    <source>
        <dbReference type="PROSITE" id="PS51159"/>
    </source>
</evidence>
<evidence type="ECO:0000313" key="4">
    <source>
        <dbReference type="Proteomes" id="UP000187013"/>
    </source>
</evidence>
<reference evidence="3 4" key="1">
    <citation type="submission" date="2016-08" db="EMBL/GenBank/DDBJ databases">
        <title>Draft genome sequence of allopolyploid Zygosaccharomyces rouxii.</title>
        <authorList>
            <person name="Watanabe J."/>
            <person name="Uehara K."/>
            <person name="Mogi Y."/>
            <person name="Tsukioka Y."/>
        </authorList>
    </citation>
    <scope>NUCLEOTIDE SEQUENCE [LARGE SCALE GENOMIC DNA]</scope>
    <source>
        <strain evidence="3 4">NBRC 110957</strain>
    </source>
</reference>
<comment type="caution">
    <text evidence="3">The sequence shown here is derived from an EMBL/GenBank/DDBJ whole genome shotgun (WGS) entry which is preliminary data.</text>
</comment>
<feature type="compositionally biased region" description="Polar residues" evidence="1">
    <location>
        <begin position="30"/>
        <end position="41"/>
    </location>
</feature>
<gene>
    <name evidence="3" type="ORF">ZYGR_0AK07200</name>
</gene>
<dbReference type="InterPro" id="IPR050782">
    <property type="entry name" value="PP1_regulatory_subunit_3"/>
</dbReference>